<proteinExistence type="predicted"/>
<gene>
    <name evidence="1" type="ORF">KUCAC02_029032</name>
</gene>
<sequence>MESFLGTALAGTVFCLFSGQPLIILSSTGPILIFEKLLFEFRATVIDYMELRLWIGMHSCLQLFHPDAIKKMVGSFKYYPINTDFKPEYVTMYKCECLAPDPGLDWSQLSKKECLKYGGALVGKTCKYVPDLALMSFILFFGTYSMTVSLKKFKFSRYFPTKLRKLISDFSIFMSIMTFVGLDMLLGLGTPKLIVPTEFKPTRPGRGWLVMPFGKNPWWVYVASFVPALLVTILIFMDQQISAVIVNRKENKLKKGCGYHLDLFWVGVLMAVCSFLGLPWYVAATVISIAHIDSLKMESASSAPGEQPQFLGVREQRMTGILVFCLTGVSIFLAPVLKYIPMPVLYGVFLYMGVASLSGIQPDFPFLRHVPLRKVHLFTLVQILCLAVLWTLKSTFLAIIFPVMGNMESLQSWGCTALIKTGVHISIVGYRAAVKELPSSSSRLLMEKFRGYSNHCPSPDSDLDRRYCVLKLHIPYKDLLHPEEKEAQWGAQLSPAAERLRYILNEDDDLPKPTLFTEMDTLQREGDDFEWKESARWVNLFELRTCLQTGTVLLDLEGYSLPQIIDEILESQIEEGMISPDLRDRITYVLLRKHRHQTKKPIHRSLADIGKSSSSTNRNVGPRGGPGAGLGPVTNTNRSTEDLRMKQQSATYGRLRHAQSRSMNDISDTPSTDQLKNKFMKKIPRDAEASNVLVGEVDFLNKPFVAFVRLAQATTLGGLTEVPVPTRFLFILLGPQGKAKSYNEIGRAIATLMVDDLFSDVAYKARDREDLIAGIDEFLDEVIVLPPGEWDPKIRIEPPKKVPTADKRKSVYNLNELGQPNGTAGGGGGQSEDEEMPPQHELGEELAFTGRW</sequence>
<feature type="non-terminal residue" evidence="1">
    <location>
        <position position="852"/>
    </location>
</feature>
<dbReference type="Proteomes" id="UP001057452">
    <property type="component" value="Chromosome 9"/>
</dbReference>
<keyword evidence="2" id="KW-1185">Reference proteome</keyword>
<reference evidence="1" key="1">
    <citation type="submission" date="2022-05" db="EMBL/GenBank/DDBJ databases">
        <title>Chromosome-level genome of Chaenocephalus aceratus.</title>
        <authorList>
            <person name="Park H."/>
        </authorList>
    </citation>
    <scope>NUCLEOTIDE SEQUENCE</scope>
    <source>
        <strain evidence="1">KU_202001</strain>
    </source>
</reference>
<evidence type="ECO:0000313" key="1">
    <source>
        <dbReference type="EMBL" id="KAI4821081.1"/>
    </source>
</evidence>
<comment type="caution">
    <text evidence="1">The sequence shown here is derived from an EMBL/GenBank/DDBJ whole genome shotgun (WGS) entry which is preliminary data.</text>
</comment>
<protein>
    <submittedName>
        <fullName evidence="1">Uncharacterized protein</fullName>
    </submittedName>
</protein>
<organism evidence="1 2">
    <name type="scientific">Chaenocephalus aceratus</name>
    <name type="common">Blackfin icefish</name>
    <name type="synonym">Chaenichthys aceratus</name>
    <dbReference type="NCBI Taxonomy" id="36190"/>
    <lineage>
        <taxon>Eukaryota</taxon>
        <taxon>Metazoa</taxon>
        <taxon>Chordata</taxon>
        <taxon>Craniata</taxon>
        <taxon>Vertebrata</taxon>
        <taxon>Euteleostomi</taxon>
        <taxon>Actinopterygii</taxon>
        <taxon>Neopterygii</taxon>
        <taxon>Teleostei</taxon>
        <taxon>Neoteleostei</taxon>
        <taxon>Acanthomorphata</taxon>
        <taxon>Eupercaria</taxon>
        <taxon>Perciformes</taxon>
        <taxon>Notothenioidei</taxon>
        <taxon>Channichthyidae</taxon>
        <taxon>Chaenocephalus</taxon>
    </lineage>
</organism>
<name>A0ACB9X5H3_CHAAC</name>
<dbReference type="EMBL" id="CM043793">
    <property type="protein sequence ID" value="KAI4821081.1"/>
    <property type="molecule type" value="Genomic_DNA"/>
</dbReference>
<accession>A0ACB9X5H3</accession>
<evidence type="ECO:0000313" key="2">
    <source>
        <dbReference type="Proteomes" id="UP001057452"/>
    </source>
</evidence>